<keyword evidence="13" id="KW-0472">Membrane</keyword>
<keyword evidence="6" id="KW-0808">Transferase</keyword>
<evidence type="ECO:0000256" key="9">
    <source>
        <dbReference type="ARBA" id="ARBA00022777"/>
    </source>
</evidence>
<evidence type="ECO:0000256" key="7">
    <source>
        <dbReference type="ARBA" id="ARBA00022692"/>
    </source>
</evidence>
<dbReference type="PANTHER" id="PTHR43065:SF10">
    <property type="entry name" value="PEROXIDE STRESS-ACTIVATED HISTIDINE KINASE MAK3"/>
    <property type="match status" value="1"/>
</dbReference>
<dbReference type="InterPro" id="IPR005467">
    <property type="entry name" value="His_kinase_dom"/>
</dbReference>
<dbReference type="Gene3D" id="3.30.565.10">
    <property type="entry name" value="Histidine kinase-like ATPase, C-terminal domain"/>
    <property type="match status" value="1"/>
</dbReference>
<dbReference type="SMART" id="SM00387">
    <property type="entry name" value="HATPase_c"/>
    <property type="match status" value="1"/>
</dbReference>
<dbReference type="EC" id="2.7.13.3" evidence="3"/>
<accession>A0ABS4AU14</accession>
<evidence type="ECO:0000259" key="14">
    <source>
        <dbReference type="PROSITE" id="PS50109"/>
    </source>
</evidence>
<dbReference type="EMBL" id="JAGIYZ010000008">
    <property type="protein sequence ID" value="MBP0464261.1"/>
    <property type="molecule type" value="Genomic_DNA"/>
</dbReference>
<dbReference type="PRINTS" id="PR00344">
    <property type="entry name" value="BCTRLSENSOR"/>
</dbReference>
<dbReference type="Proteomes" id="UP000680815">
    <property type="component" value="Unassembled WGS sequence"/>
</dbReference>
<keyword evidence="7 13" id="KW-0812">Transmembrane</keyword>
<evidence type="ECO:0000256" key="2">
    <source>
        <dbReference type="ARBA" id="ARBA00004651"/>
    </source>
</evidence>
<dbReference type="InterPro" id="IPR003661">
    <property type="entry name" value="HisK_dim/P_dom"/>
</dbReference>
<evidence type="ECO:0000256" key="4">
    <source>
        <dbReference type="ARBA" id="ARBA00022475"/>
    </source>
</evidence>
<dbReference type="CDD" id="cd00082">
    <property type="entry name" value="HisKA"/>
    <property type="match status" value="1"/>
</dbReference>
<keyword evidence="11 13" id="KW-1133">Transmembrane helix</keyword>
<dbReference type="Pfam" id="PF02518">
    <property type="entry name" value="HATPase_c"/>
    <property type="match status" value="1"/>
</dbReference>
<keyword evidence="5" id="KW-0597">Phosphoprotein</keyword>
<dbReference type="Pfam" id="PF00512">
    <property type="entry name" value="HisKA"/>
    <property type="match status" value="1"/>
</dbReference>
<evidence type="ECO:0000256" key="10">
    <source>
        <dbReference type="ARBA" id="ARBA00022840"/>
    </source>
</evidence>
<feature type="domain" description="Histidine kinase" evidence="14">
    <location>
        <begin position="250"/>
        <end position="454"/>
    </location>
</feature>
<keyword evidence="12" id="KW-0902">Two-component regulatory system</keyword>
<dbReference type="PROSITE" id="PS50109">
    <property type="entry name" value="HIS_KIN"/>
    <property type="match status" value="1"/>
</dbReference>
<evidence type="ECO:0000256" key="11">
    <source>
        <dbReference type="ARBA" id="ARBA00022989"/>
    </source>
</evidence>
<dbReference type="InterPro" id="IPR029151">
    <property type="entry name" value="Sensor-like_sf"/>
</dbReference>
<dbReference type="InterPro" id="IPR036890">
    <property type="entry name" value="HATPase_C_sf"/>
</dbReference>
<dbReference type="SUPFAM" id="SSF55874">
    <property type="entry name" value="ATPase domain of HSP90 chaperone/DNA topoisomerase II/histidine kinase"/>
    <property type="match status" value="1"/>
</dbReference>
<gene>
    <name evidence="15" type="ORF">J5Y09_10080</name>
</gene>
<dbReference type="InterPro" id="IPR003594">
    <property type="entry name" value="HATPase_dom"/>
</dbReference>
<name>A0ABS4AU14_9PROT</name>
<dbReference type="InterPro" id="IPR004358">
    <property type="entry name" value="Sig_transdc_His_kin-like_C"/>
</dbReference>
<dbReference type="SUPFAM" id="SSF103190">
    <property type="entry name" value="Sensory domain-like"/>
    <property type="match status" value="1"/>
</dbReference>
<evidence type="ECO:0000256" key="3">
    <source>
        <dbReference type="ARBA" id="ARBA00012438"/>
    </source>
</evidence>
<evidence type="ECO:0000256" key="12">
    <source>
        <dbReference type="ARBA" id="ARBA00023012"/>
    </source>
</evidence>
<dbReference type="Gene3D" id="1.10.287.130">
    <property type="match status" value="1"/>
</dbReference>
<comment type="catalytic activity">
    <reaction evidence="1">
        <text>ATP + protein L-histidine = ADP + protein N-phospho-L-histidine.</text>
        <dbReference type="EC" id="2.7.13.3"/>
    </reaction>
</comment>
<organism evidence="15 16">
    <name type="scientific">Roseomonas nitratireducens</name>
    <dbReference type="NCBI Taxonomy" id="2820810"/>
    <lineage>
        <taxon>Bacteria</taxon>
        <taxon>Pseudomonadati</taxon>
        <taxon>Pseudomonadota</taxon>
        <taxon>Alphaproteobacteria</taxon>
        <taxon>Acetobacterales</taxon>
        <taxon>Roseomonadaceae</taxon>
        <taxon>Roseomonas</taxon>
    </lineage>
</organism>
<dbReference type="InterPro" id="IPR036097">
    <property type="entry name" value="HisK_dim/P_sf"/>
</dbReference>
<reference evidence="15 16" key="1">
    <citation type="submission" date="2021-03" db="EMBL/GenBank/DDBJ databases">
        <authorList>
            <person name="So Y."/>
        </authorList>
    </citation>
    <scope>NUCLEOTIDE SEQUENCE [LARGE SCALE GENOMIC DNA]</scope>
    <source>
        <strain evidence="15 16">PWR1</strain>
    </source>
</reference>
<evidence type="ECO:0000256" key="13">
    <source>
        <dbReference type="SAM" id="Phobius"/>
    </source>
</evidence>
<dbReference type="SMART" id="SM00388">
    <property type="entry name" value="HisKA"/>
    <property type="match status" value="1"/>
</dbReference>
<evidence type="ECO:0000256" key="6">
    <source>
        <dbReference type="ARBA" id="ARBA00022679"/>
    </source>
</evidence>
<dbReference type="RefSeq" id="WP_209351635.1">
    <property type="nucleotide sequence ID" value="NZ_JAGIYZ010000008.1"/>
</dbReference>
<sequence length="454" mass="49087">MSIASRLSLLTPRTRGFDVLHWFAVLTLLCIIVFGVGTATFLSGFLTRQMLQHDTELSAQYLDSIMVADRIRTYFADPTAAESREPLEYFFNHVANLPNVVRANVFASDGSVLWSSNAAMIGRRFAGNPHLDDALAGRLVIETGTAGKAEHEDLDASVGTRRFVEAYIPVWDDDRRHVIGVVEVYRLPDTLFQWLDRTISLVWIAAFLMAALLYASLLWIGLRARRIISEQQRVIVESESLAAIGAVASAVAHGIRNPLASIRSSAELAATEDAEGAAACLADIEREADRMDAWVRDLLLQARREPLAKEPVDVNQLIEDCTRTFAARAARQGVTVATDLAAVPAVRGEPAALGQAIENLLANAIEAMPEGGDLRLHTGLVAGGREIEVIIADTGVGLPAGNKAGNLFYSTKARGTGLGLLLTRRIVERHEGRLTLSPRRGGGTSAVIRLPAAA</sequence>
<comment type="caution">
    <text evidence="15">The sequence shown here is derived from an EMBL/GenBank/DDBJ whole genome shotgun (WGS) entry which is preliminary data.</text>
</comment>
<feature type="transmembrane region" description="Helical" evidence="13">
    <location>
        <begin position="20"/>
        <end position="42"/>
    </location>
</feature>
<evidence type="ECO:0000256" key="5">
    <source>
        <dbReference type="ARBA" id="ARBA00022553"/>
    </source>
</evidence>
<evidence type="ECO:0000256" key="1">
    <source>
        <dbReference type="ARBA" id="ARBA00000085"/>
    </source>
</evidence>
<evidence type="ECO:0000313" key="15">
    <source>
        <dbReference type="EMBL" id="MBP0464261.1"/>
    </source>
</evidence>
<keyword evidence="16" id="KW-1185">Reference proteome</keyword>
<keyword evidence="10" id="KW-0067">ATP-binding</keyword>
<evidence type="ECO:0000313" key="16">
    <source>
        <dbReference type="Proteomes" id="UP000680815"/>
    </source>
</evidence>
<evidence type="ECO:0000256" key="8">
    <source>
        <dbReference type="ARBA" id="ARBA00022741"/>
    </source>
</evidence>
<protein>
    <recommendedName>
        <fullName evidence="3">histidine kinase</fullName>
        <ecNumber evidence="3">2.7.13.3</ecNumber>
    </recommendedName>
</protein>
<dbReference type="SUPFAM" id="SSF47384">
    <property type="entry name" value="Homodimeric domain of signal transducing histidine kinase"/>
    <property type="match status" value="1"/>
</dbReference>
<keyword evidence="9" id="KW-0418">Kinase</keyword>
<feature type="transmembrane region" description="Helical" evidence="13">
    <location>
        <begin position="201"/>
        <end position="222"/>
    </location>
</feature>
<dbReference type="Gene3D" id="3.30.450.20">
    <property type="entry name" value="PAS domain"/>
    <property type="match status" value="1"/>
</dbReference>
<dbReference type="PANTHER" id="PTHR43065">
    <property type="entry name" value="SENSOR HISTIDINE KINASE"/>
    <property type="match status" value="1"/>
</dbReference>
<keyword evidence="4" id="KW-1003">Cell membrane</keyword>
<proteinExistence type="predicted"/>
<keyword evidence="8" id="KW-0547">Nucleotide-binding</keyword>
<comment type="subcellular location">
    <subcellularLocation>
        <location evidence="2">Cell membrane</location>
        <topology evidence="2">Multi-pass membrane protein</topology>
    </subcellularLocation>
</comment>